<evidence type="ECO:0000313" key="2">
    <source>
        <dbReference type="Proteomes" id="UP000254343"/>
    </source>
</evidence>
<dbReference type="EMBL" id="UIGB01000001">
    <property type="protein sequence ID" value="SUU86074.1"/>
    <property type="molecule type" value="Genomic_DNA"/>
</dbReference>
<name>A0A380WAR6_AFIFE</name>
<organism evidence="1 2">
    <name type="scientific">Afipia felis</name>
    <name type="common">Cat scratch disease bacillus</name>
    <dbReference type="NCBI Taxonomy" id="1035"/>
    <lineage>
        <taxon>Bacteria</taxon>
        <taxon>Pseudomonadati</taxon>
        <taxon>Pseudomonadota</taxon>
        <taxon>Alphaproteobacteria</taxon>
        <taxon>Hyphomicrobiales</taxon>
        <taxon>Nitrobacteraceae</taxon>
        <taxon>Afipia</taxon>
    </lineage>
</organism>
<reference evidence="1 2" key="1">
    <citation type="submission" date="2018-06" db="EMBL/GenBank/DDBJ databases">
        <authorList>
            <consortium name="Pathogen Informatics"/>
            <person name="Doyle S."/>
        </authorList>
    </citation>
    <scope>NUCLEOTIDE SEQUENCE [LARGE SCALE GENOMIC DNA]</scope>
    <source>
        <strain evidence="1 2">NCTC12722</strain>
    </source>
</reference>
<evidence type="ECO:0000313" key="1">
    <source>
        <dbReference type="EMBL" id="SUU86074.1"/>
    </source>
</evidence>
<dbReference type="Proteomes" id="UP000254343">
    <property type="component" value="Unassembled WGS sequence"/>
</dbReference>
<proteinExistence type="predicted"/>
<protein>
    <submittedName>
        <fullName evidence="1">Uncharacterized protein</fullName>
    </submittedName>
</protein>
<accession>A0A380WAR6</accession>
<dbReference type="AlphaFoldDB" id="A0A380WAR6"/>
<sequence>MLDVVAGRRVTEFFALVQAFPESPPQRPSEPLTETRFATLQGCGGHYQCRRIPVTLPYSGTLQ</sequence>
<gene>
    <name evidence="1" type="ORF">NCTC12722_03295</name>
</gene>